<dbReference type="STRING" id="55188.A0A2H5Q7Y9"/>
<comment type="caution">
    <text evidence="3">The sequence shown here is derived from an EMBL/GenBank/DDBJ whole genome shotgun (WGS) entry which is preliminary data.</text>
</comment>
<dbReference type="InterPro" id="IPR016159">
    <property type="entry name" value="Cullin_repeat-like_dom_sf"/>
</dbReference>
<sequence length="126" mass="15080">MKRKASDSEEELDYLERGIKKLKRIFEGLPEPAFNLEDYMMLYTILYNIKSQPTYPVNEDPKQLYNKYKQVLEDYMPSKVLPSLREKHDEYDLLRELLKSWANHKFLVKFLSLVFLQLQAQGAYIP</sequence>
<accession>A0A2H5Q7Y9</accession>
<dbReference type="Gene3D" id="1.20.1310.10">
    <property type="entry name" value="Cullin Repeats"/>
    <property type="match status" value="1"/>
</dbReference>
<keyword evidence="4" id="KW-1185">Reference proteome</keyword>
<dbReference type="GO" id="GO:0031625">
    <property type="term" value="F:ubiquitin protein ligase binding"/>
    <property type="evidence" value="ECO:0007669"/>
    <property type="project" value="InterPro"/>
</dbReference>
<dbReference type="InterPro" id="IPR001373">
    <property type="entry name" value="Cullin_N"/>
</dbReference>
<dbReference type="Proteomes" id="UP000236630">
    <property type="component" value="Unassembled WGS sequence"/>
</dbReference>
<dbReference type="EMBL" id="BDQV01000244">
    <property type="protein sequence ID" value="GAY60756.1"/>
    <property type="molecule type" value="Genomic_DNA"/>
</dbReference>
<organism evidence="3 4">
    <name type="scientific">Citrus unshiu</name>
    <name type="common">Satsuma mandarin</name>
    <name type="synonym">Citrus nobilis var. unshiu</name>
    <dbReference type="NCBI Taxonomy" id="55188"/>
    <lineage>
        <taxon>Eukaryota</taxon>
        <taxon>Viridiplantae</taxon>
        <taxon>Streptophyta</taxon>
        <taxon>Embryophyta</taxon>
        <taxon>Tracheophyta</taxon>
        <taxon>Spermatophyta</taxon>
        <taxon>Magnoliopsida</taxon>
        <taxon>eudicotyledons</taxon>
        <taxon>Gunneridae</taxon>
        <taxon>Pentapetalae</taxon>
        <taxon>rosids</taxon>
        <taxon>malvids</taxon>
        <taxon>Sapindales</taxon>
        <taxon>Rutaceae</taxon>
        <taxon>Aurantioideae</taxon>
        <taxon>Citrus</taxon>
    </lineage>
</organism>
<dbReference type="Pfam" id="PF00888">
    <property type="entry name" value="Cullin"/>
    <property type="match status" value="1"/>
</dbReference>
<name>A0A2H5Q7Y9_CITUN</name>
<feature type="domain" description="Cullin N-terminal" evidence="2">
    <location>
        <begin position="35"/>
        <end position="118"/>
    </location>
</feature>
<comment type="similarity">
    <text evidence="1">Belongs to the cullin family.</text>
</comment>
<evidence type="ECO:0000259" key="2">
    <source>
        <dbReference type="Pfam" id="PF00888"/>
    </source>
</evidence>
<evidence type="ECO:0000256" key="1">
    <source>
        <dbReference type="ARBA" id="ARBA00006019"/>
    </source>
</evidence>
<dbReference type="AlphaFoldDB" id="A0A2H5Q7Y9"/>
<dbReference type="InterPro" id="IPR045093">
    <property type="entry name" value="Cullin"/>
</dbReference>
<dbReference type="SUPFAM" id="SSF74788">
    <property type="entry name" value="Cullin repeat-like"/>
    <property type="match status" value="1"/>
</dbReference>
<evidence type="ECO:0000313" key="3">
    <source>
        <dbReference type="EMBL" id="GAY60756.1"/>
    </source>
</evidence>
<proteinExistence type="inferred from homology"/>
<gene>
    <name evidence="3" type="ORF">CUMW_204510</name>
</gene>
<reference evidence="3 4" key="1">
    <citation type="journal article" date="2017" name="Front. Genet.">
        <title>Draft sequencing of the heterozygous diploid genome of Satsuma (Citrus unshiu Marc.) using a hybrid assembly approach.</title>
        <authorList>
            <person name="Shimizu T."/>
            <person name="Tanizawa Y."/>
            <person name="Mochizuki T."/>
            <person name="Nagasaki H."/>
            <person name="Yoshioka T."/>
            <person name="Toyoda A."/>
            <person name="Fujiyama A."/>
            <person name="Kaminuma E."/>
            <person name="Nakamura Y."/>
        </authorList>
    </citation>
    <scope>NUCLEOTIDE SEQUENCE [LARGE SCALE GENOMIC DNA]</scope>
    <source>
        <strain evidence="4">cv. Miyagawa wase</strain>
    </source>
</reference>
<dbReference type="PANTHER" id="PTHR11932">
    <property type="entry name" value="CULLIN"/>
    <property type="match status" value="1"/>
</dbReference>
<dbReference type="GO" id="GO:0006511">
    <property type="term" value="P:ubiquitin-dependent protein catabolic process"/>
    <property type="evidence" value="ECO:0007669"/>
    <property type="project" value="InterPro"/>
</dbReference>
<protein>
    <recommendedName>
        <fullName evidence="2">Cullin N-terminal domain-containing protein</fullName>
    </recommendedName>
</protein>
<evidence type="ECO:0000313" key="4">
    <source>
        <dbReference type="Proteomes" id="UP000236630"/>
    </source>
</evidence>